<evidence type="ECO:0000313" key="3">
    <source>
        <dbReference type="Proteomes" id="UP000828251"/>
    </source>
</evidence>
<feature type="region of interest" description="Disordered" evidence="1">
    <location>
        <begin position="1"/>
        <end position="48"/>
    </location>
</feature>
<feature type="non-terminal residue" evidence="2">
    <location>
        <position position="92"/>
    </location>
</feature>
<dbReference type="PANTHER" id="PTHR46481">
    <property type="entry name" value="ZINC FINGER BED DOMAIN-CONTAINING PROTEIN 4"/>
    <property type="match status" value="1"/>
</dbReference>
<evidence type="ECO:0000313" key="2">
    <source>
        <dbReference type="EMBL" id="KAH1129801.1"/>
    </source>
</evidence>
<sequence length="92" mass="9907">MSTKPTSIEGSVTPPTLIDSKNSGVGASSQTKGTTRKRKATTQSHKGESIRTVIEKCLLNWGIDKLFTVTVDNLSSNDVAIGLKEMNKSVER</sequence>
<organism evidence="2 3">
    <name type="scientific">Gossypium stocksii</name>
    <dbReference type="NCBI Taxonomy" id="47602"/>
    <lineage>
        <taxon>Eukaryota</taxon>
        <taxon>Viridiplantae</taxon>
        <taxon>Streptophyta</taxon>
        <taxon>Embryophyta</taxon>
        <taxon>Tracheophyta</taxon>
        <taxon>Spermatophyta</taxon>
        <taxon>Magnoliopsida</taxon>
        <taxon>eudicotyledons</taxon>
        <taxon>Gunneridae</taxon>
        <taxon>Pentapetalae</taxon>
        <taxon>rosids</taxon>
        <taxon>malvids</taxon>
        <taxon>Malvales</taxon>
        <taxon>Malvaceae</taxon>
        <taxon>Malvoideae</taxon>
        <taxon>Gossypium</taxon>
    </lineage>
</organism>
<proteinExistence type="predicted"/>
<feature type="compositionally biased region" description="Polar residues" evidence="1">
    <location>
        <begin position="1"/>
        <end position="30"/>
    </location>
</feature>
<reference evidence="2 3" key="1">
    <citation type="journal article" date="2021" name="Plant Biotechnol. J.">
        <title>Multi-omics assisted identification of the key and species-specific regulatory components of drought-tolerant mechanisms in Gossypium stocksii.</title>
        <authorList>
            <person name="Yu D."/>
            <person name="Ke L."/>
            <person name="Zhang D."/>
            <person name="Wu Y."/>
            <person name="Sun Y."/>
            <person name="Mei J."/>
            <person name="Sun J."/>
            <person name="Sun Y."/>
        </authorList>
    </citation>
    <scope>NUCLEOTIDE SEQUENCE [LARGE SCALE GENOMIC DNA]</scope>
    <source>
        <strain evidence="3">cv. E1</strain>
        <tissue evidence="2">Leaf</tissue>
    </source>
</reference>
<protein>
    <recommendedName>
        <fullName evidence="4">DUF659 domain-containing protein</fullName>
    </recommendedName>
</protein>
<name>A0A9D3WJX8_9ROSI</name>
<gene>
    <name evidence="2" type="ORF">J1N35_001179</name>
</gene>
<dbReference type="InterPro" id="IPR052035">
    <property type="entry name" value="ZnF_BED_domain_contain"/>
</dbReference>
<evidence type="ECO:0008006" key="4">
    <source>
        <dbReference type="Google" id="ProtNLM"/>
    </source>
</evidence>
<dbReference type="Proteomes" id="UP000828251">
    <property type="component" value="Unassembled WGS sequence"/>
</dbReference>
<dbReference type="OrthoDB" id="984090at2759"/>
<dbReference type="EMBL" id="JAIQCV010000001">
    <property type="protein sequence ID" value="KAH1129801.1"/>
    <property type="molecule type" value="Genomic_DNA"/>
</dbReference>
<keyword evidence="3" id="KW-1185">Reference proteome</keyword>
<dbReference type="PANTHER" id="PTHR46481:SF7">
    <property type="entry name" value="ZINC FINGER BED DOMAIN-CONTAINING PROTEIN RICESLEEPER 2-LIKE"/>
    <property type="match status" value="1"/>
</dbReference>
<evidence type="ECO:0000256" key="1">
    <source>
        <dbReference type="SAM" id="MobiDB-lite"/>
    </source>
</evidence>
<comment type="caution">
    <text evidence="2">The sequence shown here is derived from an EMBL/GenBank/DDBJ whole genome shotgun (WGS) entry which is preliminary data.</text>
</comment>
<dbReference type="AlphaFoldDB" id="A0A9D3WJX8"/>
<accession>A0A9D3WJX8</accession>